<proteinExistence type="predicted"/>
<name>A0A9W4STA8_9GLOM</name>
<dbReference type="AlphaFoldDB" id="A0A9W4STA8"/>
<organism evidence="1 2">
    <name type="scientific">Funneliformis geosporum</name>
    <dbReference type="NCBI Taxonomy" id="1117311"/>
    <lineage>
        <taxon>Eukaryota</taxon>
        <taxon>Fungi</taxon>
        <taxon>Fungi incertae sedis</taxon>
        <taxon>Mucoromycota</taxon>
        <taxon>Glomeromycotina</taxon>
        <taxon>Glomeromycetes</taxon>
        <taxon>Glomerales</taxon>
        <taxon>Glomeraceae</taxon>
        <taxon>Funneliformis</taxon>
    </lineage>
</organism>
<dbReference type="OrthoDB" id="10616359at2759"/>
<accession>A0A9W4STA8</accession>
<gene>
    <name evidence="1" type="ORF">FWILDA_LOCUS9242</name>
</gene>
<keyword evidence="2" id="KW-1185">Reference proteome</keyword>
<comment type="caution">
    <text evidence="1">The sequence shown here is derived from an EMBL/GenBank/DDBJ whole genome shotgun (WGS) entry which is preliminary data.</text>
</comment>
<dbReference type="Proteomes" id="UP001153678">
    <property type="component" value="Unassembled WGS sequence"/>
</dbReference>
<reference evidence="1" key="1">
    <citation type="submission" date="2022-08" db="EMBL/GenBank/DDBJ databases">
        <authorList>
            <person name="Kallberg Y."/>
            <person name="Tangrot J."/>
            <person name="Rosling A."/>
        </authorList>
    </citation>
    <scope>NUCLEOTIDE SEQUENCE</scope>
    <source>
        <strain evidence="1">Wild A</strain>
    </source>
</reference>
<evidence type="ECO:0000313" key="2">
    <source>
        <dbReference type="Proteomes" id="UP001153678"/>
    </source>
</evidence>
<dbReference type="EMBL" id="CAMKVN010002137">
    <property type="protein sequence ID" value="CAI2179746.1"/>
    <property type="molecule type" value="Genomic_DNA"/>
</dbReference>
<sequence>MMFRYKDYFPVRYKPPNNRAHIIIAVPTSTTGHSQQGNPLGTVFQVEIFLNIYCHRTITENSNNFSYLSALMKSFQVESRLKPEQLNWIIKQHEFREQGDKIKHLIPILAGGSGIEKNRFLDEIEILLKKYIEESSNKDVREDFANMESRKNFYYTTYPGPWKGTIEDLKTKLTKRNNDLKQAEAVRDTYLVERDNVCTALVTAMVDLKAEKAAHNATKAERNIVIDE</sequence>
<evidence type="ECO:0000313" key="1">
    <source>
        <dbReference type="EMBL" id="CAI2179746.1"/>
    </source>
</evidence>
<protein>
    <submittedName>
        <fullName evidence="1">2006_t:CDS:1</fullName>
    </submittedName>
</protein>